<dbReference type="GO" id="GO:0003723">
    <property type="term" value="F:RNA binding"/>
    <property type="evidence" value="ECO:0007669"/>
    <property type="project" value="TreeGrafter"/>
</dbReference>
<evidence type="ECO:0000259" key="5">
    <source>
        <dbReference type="PROSITE" id="PS50195"/>
    </source>
</evidence>
<dbReference type="EMBL" id="NCKW01003751">
    <property type="protein sequence ID" value="POM75574.1"/>
    <property type="molecule type" value="Genomic_DNA"/>
</dbReference>
<keyword evidence="1" id="KW-0479">Metal-binding</keyword>
<evidence type="ECO:0000313" key="7">
    <source>
        <dbReference type="Proteomes" id="UP000237271"/>
    </source>
</evidence>
<feature type="domain" description="G-patch" evidence="4">
    <location>
        <begin position="381"/>
        <end position="403"/>
    </location>
</feature>
<organism evidence="6 7">
    <name type="scientific">Phytophthora palmivora</name>
    <dbReference type="NCBI Taxonomy" id="4796"/>
    <lineage>
        <taxon>Eukaryota</taxon>
        <taxon>Sar</taxon>
        <taxon>Stramenopiles</taxon>
        <taxon>Oomycota</taxon>
        <taxon>Peronosporomycetes</taxon>
        <taxon>Peronosporales</taxon>
        <taxon>Peronosporaceae</taxon>
        <taxon>Phytophthora</taxon>
    </lineage>
</organism>
<dbReference type="InterPro" id="IPR011666">
    <property type="entry name" value="DUF1604"/>
</dbReference>
<evidence type="ECO:0000259" key="4">
    <source>
        <dbReference type="PROSITE" id="PS50174"/>
    </source>
</evidence>
<comment type="caution">
    <text evidence="6">The sequence shown here is derived from an EMBL/GenBank/DDBJ whole genome shotgun (WGS) entry which is preliminary data.</text>
</comment>
<dbReference type="SMART" id="SM00184">
    <property type="entry name" value="RING"/>
    <property type="match status" value="1"/>
</dbReference>
<evidence type="ECO:0000256" key="2">
    <source>
        <dbReference type="SAM" id="MobiDB-lite"/>
    </source>
</evidence>
<dbReference type="InterPro" id="IPR036871">
    <property type="entry name" value="PX_dom_sf"/>
</dbReference>
<dbReference type="InterPro" id="IPR001841">
    <property type="entry name" value="Znf_RING"/>
</dbReference>
<dbReference type="GO" id="GO:0035091">
    <property type="term" value="F:phosphatidylinositol binding"/>
    <property type="evidence" value="ECO:0007669"/>
    <property type="project" value="InterPro"/>
</dbReference>
<keyword evidence="1" id="KW-0862">Zinc</keyword>
<keyword evidence="1" id="KW-0863">Zinc-finger</keyword>
<feature type="compositionally biased region" description="Basic and acidic residues" evidence="2">
    <location>
        <begin position="312"/>
        <end position="325"/>
    </location>
</feature>
<dbReference type="Pfam" id="PF07713">
    <property type="entry name" value="DUF1604"/>
    <property type="match status" value="1"/>
</dbReference>
<dbReference type="InterPro" id="IPR013083">
    <property type="entry name" value="Znf_RING/FYVE/PHD"/>
</dbReference>
<dbReference type="GO" id="GO:0008270">
    <property type="term" value="F:zinc ion binding"/>
    <property type="evidence" value="ECO:0007669"/>
    <property type="project" value="UniProtKB-KW"/>
</dbReference>
<dbReference type="Pfam" id="PF01585">
    <property type="entry name" value="G-patch"/>
    <property type="match status" value="1"/>
</dbReference>
<dbReference type="SUPFAM" id="SSF57850">
    <property type="entry name" value="RING/U-box"/>
    <property type="match status" value="1"/>
</dbReference>
<feature type="region of interest" description="Disordered" evidence="2">
    <location>
        <begin position="638"/>
        <end position="667"/>
    </location>
</feature>
<feature type="region of interest" description="Disordered" evidence="2">
    <location>
        <begin position="737"/>
        <end position="761"/>
    </location>
</feature>
<dbReference type="PANTHER" id="PTHR13384">
    <property type="entry name" value="G PATCH DOMAIN-CONTAINING PROTEIN 1"/>
    <property type="match status" value="1"/>
</dbReference>
<dbReference type="PROSITE" id="PS50195">
    <property type="entry name" value="PX"/>
    <property type="match status" value="1"/>
</dbReference>
<evidence type="ECO:0000256" key="1">
    <source>
        <dbReference type="PROSITE-ProRule" id="PRU00175"/>
    </source>
</evidence>
<feature type="compositionally biased region" description="Polar residues" evidence="2">
    <location>
        <begin position="821"/>
        <end position="831"/>
    </location>
</feature>
<gene>
    <name evidence="6" type="ORF">PHPALM_7310</name>
</gene>
<dbReference type="Proteomes" id="UP000237271">
    <property type="component" value="Unassembled WGS sequence"/>
</dbReference>
<keyword evidence="7" id="KW-1185">Reference proteome</keyword>
<feature type="region of interest" description="Disordered" evidence="2">
    <location>
        <begin position="303"/>
        <end position="333"/>
    </location>
</feature>
<feature type="domain" description="RING-type" evidence="3">
    <location>
        <begin position="202"/>
        <end position="270"/>
    </location>
</feature>
<feature type="region of interest" description="Disordered" evidence="2">
    <location>
        <begin position="694"/>
        <end position="716"/>
    </location>
</feature>
<accession>A0A2P4YCP6</accession>
<dbReference type="InterPro" id="IPR000467">
    <property type="entry name" value="G_patch_dom"/>
</dbReference>
<evidence type="ECO:0008006" key="8">
    <source>
        <dbReference type="Google" id="ProtNLM"/>
    </source>
</evidence>
<reference evidence="6 7" key="1">
    <citation type="journal article" date="2017" name="Genome Biol. Evol.">
        <title>Phytophthora megakarya and P. palmivora, closely related causal agents of cacao black pod rot, underwent increases in genome sizes and gene numbers by different mechanisms.</title>
        <authorList>
            <person name="Ali S.S."/>
            <person name="Shao J."/>
            <person name="Lary D.J."/>
            <person name="Kronmiller B."/>
            <person name="Shen D."/>
            <person name="Strem M.D."/>
            <person name="Amoako-Attah I."/>
            <person name="Akrofi A.Y."/>
            <person name="Begoude B.A."/>
            <person name="Ten Hoopen G.M."/>
            <person name="Coulibaly K."/>
            <person name="Kebe B.I."/>
            <person name="Melnick R.L."/>
            <person name="Guiltinan M.J."/>
            <person name="Tyler B.M."/>
            <person name="Meinhardt L.W."/>
            <person name="Bailey B.A."/>
        </authorList>
    </citation>
    <scope>NUCLEOTIDE SEQUENCE [LARGE SCALE GENOMIC DNA]</scope>
    <source>
        <strain evidence="7">sbr112.9</strain>
    </source>
</reference>
<dbReference type="Pfam" id="PF00787">
    <property type="entry name" value="PX"/>
    <property type="match status" value="1"/>
</dbReference>
<dbReference type="PANTHER" id="PTHR13384:SF19">
    <property type="entry name" value="G PATCH DOMAIN-CONTAINING PROTEIN 1"/>
    <property type="match status" value="1"/>
</dbReference>
<dbReference type="InterPro" id="IPR001683">
    <property type="entry name" value="PX_dom"/>
</dbReference>
<dbReference type="PROSITE" id="PS50089">
    <property type="entry name" value="ZF_RING_2"/>
    <property type="match status" value="1"/>
</dbReference>
<feature type="domain" description="PX" evidence="5">
    <location>
        <begin position="32"/>
        <end position="170"/>
    </location>
</feature>
<evidence type="ECO:0000313" key="6">
    <source>
        <dbReference type="EMBL" id="POM75574.1"/>
    </source>
</evidence>
<dbReference type="Gene3D" id="3.30.1520.10">
    <property type="entry name" value="Phox-like domain"/>
    <property type="match status" value="1"/>
</dbReference>
<feature type="region of interest" description="Disordered" evidence="2">
    <location>
        <begin position="860"/>
        <end position="940"/>
    </location>
</feature>
<evidence type="ECO:0000259" key="3">
    <source>
        <dbReference type="PROSITE" id="PS50089"/>
    </source>
</evidence>
<dbReference type="SUPFAM" id="SSF64268">
    <property type="entry name" value="PX domain"/>
    <property type="match status" value="1"/>
</dbReference>
<dbReference type="PROSITE" id="PS50174">
    <property type="entry name" value="G_PATCH"/>
    <property type="match status" value="1"/>
</dbReference>
<dbReference type="AlphaFoldDB" id="A0A2P4YCP6"/>
<feature type="region of interest" description="Disordered" evidence="2">
    <location>
        <begin position="815"/>
        <end position="837"/>
    </location>
</feature>
<dbReference type="GO" id="GO:0006397">
    <property type="term" value="P:mRNA processing"/>
    <property type="evidence" value="ECO:0007669"/>
    <property type="project" value="InterPro"/>
</dbReference>
<feature type="compositionally biased region" description="Acidic residues" evidence="2">
    <location>
        <begin position="864"/>
        <end position="880"/>
    </location>
</feature>
<feature type="non-terminal residue" evidence="6">
    <location>
        <position position="940"/>
    </location>
</feature>
<proteinExistence type="predicted"/>
<dbReference type="Gene3D" id="3.30.40.10">
    <property type="entry name" value="Zinc/RING finger domain, C3HC4 (zinc finger)"/>
    <property type="match status" value="1"/>
</dbReference>
<feature type="compositionally biased region" description="Polar residues" evidence="2">
    <location>
        <begin position="737"/>
        <end position="748"/>
    </location>
</feature>
<dbReference type="Pfam" id="PF13639">
    <property type="entry name" value="zf-RING_2"/>
    <property type="match status" value="1"/>
</dbReference>
<dbReference type="GO" id="GO:0005634">
    <property type="term" value="C:nucleus"/>
    <property type="evidence" value="ECO:0007669"/>
    <property type="project" value="TreeGrafter"/>
</dbReference>
<name>A0A2P4YCP6_9STRA</name>
<protein>
    <recommendedName>
        <fullName evidence="8">G-patch domain-containing protein</fullName>
    </recommendedName>
</protein>
<dbReference type="OrthoDB" id="20507at2759"/>
<sequence length="940" mass="105040">MSRSFSFPKRRTDRNRATTLTQTQTFEQTLLDNVHVEFIKAVVPGQNKLASPRYIMRISNTALGQSWEMARTFKEFYELKEAIASVLDYGHFCPSNCPWLYMYAAHHFPRRRIFRSRSPSVIAARLSQLQTYFSTLLRMAKQNRNLECAVSSTKLPQLIYDFLFEGMVFDRSDLTRLSERASMAGRDSSFLDNDPTQDPEECSICRKALVGDDTVSIVPAAPSSKRGHSSVDKVDKHVTAGLTTLDCGHCFHDECILAKLNESLTCPLCTQVTDAQGRRRFHGAFTGGFSAGYYNSVGSEEGWRPRTFSSSRDNRSSRVEQRPEDFMDEEDDPLLGKRLETTERYDTLQTAAKRRLQQPDRAQATAIPGFKLPEDWVLPVNESIGAKLLQQMGWKEGHGIGQRVRRRKFKEDKGKDVVQGVETDEVYVPQRNVFDVRKTFPKPKLDRYGAGFDPYVDAPEFSMYKQQQEKKQKEKEGSHRQVVSFLDALKTTNGSNRATSGYGLSALEENDDIDVYGAVSMTEFDRVIAPLGARKDVKRLDSSAQESRRYEKANRSRALCSDGRPVLPGFELAASKEKPSKVVNLRLVVPPEFKPYHHFDEDERQGDAVTVLYGKFNFSADNTTNGVVVTAKQRGDLLGDNHHDAQENEDNVAEAAGENKSSGHGSVFDLLGEEQRTKLFDAVAQAKHGVSPTLPLNSADIEKPATPKVRQPLVRGSDGDQFRATISASIAKRFVSSKSTMDAENAESTPKEPETKVSRRSQSLWIPKSLLCKRFHVKCAGPTGSNGKDDESDKKRDLFDEELVPHLVEFAADRAAHRQTENNTRMNSKFGNSVEAKPAKDIELPPLPVVEKASASLLKSIFEPSDESEVSDGDSEDESDGIQNNEGHNGMHDEGKTQRQPSNLLLERTNVPGENADQLQASFEDSSSSDDDDGNNVKVS</sequence>